<dbReference type="AlphaFoldDB" id="A0A1S8MBK8"/>
<evidence type="ECO:0000313" key="2">
    <source>
        <dbReference type="Proteomes" id="UP000190951"/>
    </source>
</evidence>
<dbReference type="InterPro" id="IPR019644">
    <property type="entry name" value="DUF2508"/>
</dbReference>
<dbReference type="Pfam" id="PF10704">
    <property type="entry name" value="DUF2508"/>
    <property type="match status" value="1"/>
</dbReference>
<dbReference type="Proteomes" id="UP000190951">
    <property type="component" value="Chromosome"/>
</dbReference>
<name>A0A1S8MBK8_9CLOT</name>
<accession>A0A1S8MBK8</accession>
<keyword evidence="2" id="KW-1185">Reference proteome</keyword>
<dbReference type="KEGG" id="crw:CROST_003280"/>
<gene>
    <name evidence="1" type="ORF">CROST_003280</name>
</gene>
<dbReference type="STRING" id="84029.CROST_27280"/>
<reference evidence="1 2" key="1">
    <citation type="submission" date="2022-04" db="EMBL/GenBank/DDBJ databases">
        <title>Genome sequence of C. roseum typestrain.</title>
        <authorList>
            <person name="Poehlein A."/>
            <person name="Schoch T."/>
            <person name="Duerre P."/>
            <person name="Daniel R."/>
        </authorList>
    </citation>
    <scope>NUCLEOTIDE SEQUENCE [LARGE SCALE GENOMIC DNA]</scope>
    <source>
        <strain evidence="1 2">DSM 7320</strain>
    </source>
</reference>
<dbReference type="RefSeq" id="WP_077833245.1">
    <property type="nucleotide sequence ID" value="NZ_CP096983.1"/>
</dbReference>
<evidence type="ECO:0000313" key="1">
    <source>
        <dbReference type="EMBL" id="URZ09645.1"/>
    </source>
</evidence>
<sequence length="87" mass="10183">MKRNVSDKNSSGLQIDVKSLILEIEEARRELQNCMDYFQNVTNEPNLIDYAIYKEAAARARYMYLLSEARKLNLKTNKYESDKKLSS</sequence>
<protein>
    <submittedName>
        <fullName evidence="1">Uncharacterized protein</fullName>
    </submittedName>
</protein>
<dbReference type="EMBL" id="CP096983">
    <property type="protein sequence ID" value="URZ09645.1"/>
    <property type="molecule type" value="Genomic_DNA"/>
</dbReference>
<organism evidence="1 2">
    <name type="scientific">Clostridium felsineum</name>
    <dbReference type="NCBI Taxonomy" id="36839"/>
    <lineage>
        <taxon>Bacteria</taxon>
        <taxon>Bacillati</taxon>
        <taxon>Bacillota</taxon>
        <taxon>Clostridia</taxon>
        <taxon>Eubacteriales</taxon>
        <taxon>Clostridiaceae</taxon>
        <taxon>Clostridium</taxon>
    </lineage>
</organism>
<proteinExistence type="predicted"/>